<dbReference type="EMBL" id="CAUYUJ010018800">
    <property type="protein sequence ID" value="CAK0886405.1"/>
    <property type="molecule type" value="Genomic_DNA"/>
</dbReference>
<accession>A0ABN9WIS7</accession>
<dbReference type="InterPro" id="IPR006311">
    <property type="entry name" value="TAT_signal"/>
</dbReference>
<evidence type="ECO:0000313" key="2">
    <source>
        <dbReference type="EMBL" id="CAK0886405.1"/>
    </source>
</evidence>
<sequence>MAGPTSPRRGGLGAAAAAAAAAVACLAGAGCFVGRAPPTPRVERSLVPLRGDRKSSTDNFIDKAFTVMADMVVAGMPLSQQEKDAYQFYRDGMAAQTSGDYSTALRRGWGRHAGCSIDNKLLATLRGLQRVACAGAGRGGIRRAGMTSCNHCGRSTPTRPLAVGDLIVGPRTGMHVETEIAVRTRMWEAKQFEALLSRLEAQRILGPRGRRGRRSRRRDDAAEDKKRRSRKQTAEGAYRKAINTMTSEDAQCSAQAQARHASELIPRSERPDALWVRPGGAQPSDGNSTSEGGHGNRPDGSASQEASLGPASHSDDHPLKGVRHAALTAPGPTGTRAARAKECLGCASQVVANKLCRVLLRAQYHQWGVEMPGGAEALVHWGGHVEETAMDGTLEPLVAFDLDLENMFGIIEWAEIREAVRRDLEEAEGWFQWEHETPEEIELPSGDVAVSDRGAGQGGVFGSSISSLTFGHRIGVHMQRHQGSLGDDPSAGAVGEWFIDGGQAFVRPAQASAWLRSVDAALAAFGGRRSTGAACKSVAWLLCPEARMTEFQGWANGYISDTCRVEEAATAPKAAWASIMELDHPQCELTLQRRCLDVSKCSYILRCNGDRIPECELHRFDDFLRVGVETSLAGRLPDVGWIQATLAVDAGGIGMRESAAIALPAFIASRVSSRPLVNEMFQHIENAGIGSRVSPLHRYDQRTNAALRRWLDSLPQGARDQVHDAVERAAGSAERRWRDWRSGEEGDGEANEEAEGPARPRGSRRPAAGLVPDASAEDPEYPASPAPKGGPRLQSELVRFGDATVAHGPLAKMREAGDWGREQLLSELSHPDGSHEWLWAVDPNKGKTLSKEDFVTAGTEVHVEERRIWWRISTEIWRRAARMIRRCLPSHAQEVADEDDAYHDPDVEFRRGHPGSVDPSPAGSASAAAPSG</sequence>
<proteinExistence type="predicted"/>
<reference evidence="2" key="1">
    <citation type="submission" date="2023-10" db="EMBL/GenBank/DDBJ databases">
        <authorList>
            <person name="Chen Y."/>
            <person name="Shah S."/>
            <person name="Dougan E. K."/>
            <person name="Thang M."/>
            <person name="Chan C."/>
        </authorList>
    </citation>
    <scope>NUCLEOTIDE SEQUENCE [LARGE SCALE GENOMIC DNA]</scope>
</reference>
<keyword evidence="3" id="KW-1185">Reference proteome</keyword>
<feature type="region of interest" description="Disordered" evidence="1">
    <location>
        <begin position="718"/>
        <end position="793"/>
    </location>
</feature>
<evidence type="ECO:0000256" key="1">
    <source>
        <dbReference type="SAM" id="MobiDB-lite"/>
    </source>
</evidence>
<feature type="compositionally biased region" description="Low complexity" evidence="1">
    <location>
        <begin position="914"/>
        <end position="932"/>
    </location>
</feature>
<evidence type="ECO:0000313" key="3">
    <source>
        <dbReference type="Proteomes" id="UP001189429"/>
    </source>
</evidence>
<organism evidence="2 3">
    <name type="scientific">Prorocentrum cordatum</name>
    <dbReference type="NCBI Taxonomy" id="2364126"/>
    <lineage>
        <taxon>Eukaryota</taxon>
        <taxon>Sar</taxon>
        <taxon>Alveolata</taxon>
        <taxon>Dinophyceae</taxon>
        <taxon>Prorocentrales</taxon>
        <taxon>Prorocentraceae</taxon>
        <taxon>Prorocentrum</taxon>
    </lineage>
</organism>
<evidence type="ECO:0008006" key="4">
    <source>
        <dbReference type="Google" id="ProtNLM"/>
    </source>
</evidence>
<comment type="caution">
    <text evidence="2">The sequence shown here is derived from an EMBL/GenBank/DDBJ whole genome shotgun (WGS) entry which is preliminary data.</text>
</comment>
<feature type="compositionally biased region" description="Basic and acidic residues" evidence="1">
    <location>
        <begin position="217"/>
        <end position="226"/>
    </location>
</feature>
<feature type="compositionally biased region" description="Low complexity" evidence="1">
    <location>
        <begin position="757"/>
        <end position="769"/>
    </location>
</feature>
<protein>
    <recommendedName>
        <fullName evidence="4">Reverse transcriptase domain-containing protein</fullName>
    </recommendedName>
</protein>
<feature type="compositionally biased region" description="Basic and acidic residues" evidence="1">
    <location>
        <begin position="260"/>
        <end position="272"/>
    </location>
</feature>
<feature type="region of interest" description="Disordered" evidence="1">
    <location>
        <begin position="894"/>
        <end position="932"/>
    </location>
</feature>
<dbReference type="Proteomes" id="UP001189429">
    <property type="component" value="Unassembled WGS sequence"/>
</dbReference>
<feature type="compositionally biased region" description="Basic and acidic residues" evidence="1">
    <location>
        <begin position="902"/>
        <end position="911"/>
    </location>
</feature>
<feature type="compositionally biased region" description="Acidic residues" evidence="1">
    <location>
        <begin position="745"/>
        <end position="755"/>
    </location>
</feature>
<feature type="compositionally biased region" description="Polar residues" evidence="1">
    <location>
        <begin position="243"/>
        <end position="256"/>
    </location>
</feature>
<dbReference type="PROSITE" id="PS51318">
    <property type="entry name" value="TAT"/>
    <property type="match status" value="1"/>
</dbReference>
<gene>
    <name evidence="2" type="ORF">PCOR1329_LOCUS67761</name>
</gene>
<feature type="compositionally biased region" description="Basic and acidic residues" evidence="1">
    <location>
        <begin position="720"/>
        <end position="744"/>
    </location>
</feature>
<name>A0ABN9WIS7_9DINO</name>
<feature type="region of interest" description="Disordered" evidence="1">
    <location>
        <begin position="206"/>
        <end position="319"/>
    </location>
</feature>